<proteinExistence type="predicted"/>
<accession>A0ABP7Y770</accession>
<evidence type="ECO:0000313" key="1">
    <source>
        <dbReference type="EMBL" id="GAA4131774.1"/>
    </source>
</evidence>
<dbReference type="NCBIfam" id="NF033708">
    <property type="entry name" value="T9SS_Cterm_ChiA"/>
    <property type="match status" value="1"/>
</dbReference>
<keyword evidence="2" id="KW-1185">Reference proteome</keyword>
<evidence type="ECO:0000313" key="2">
    <source>
        <dbReference type="Proteomes" id="UP001501333"/>
    </source>
</evidence>
<dbReference type="EMBL" id="BAABAO010000008">
    <property type="protein sequence ID" value="GAA4131774.1"/>
    <property type="molecule type" value="Genomic_DNA"/>
</dbReference>
<sequence length="236" mass="26385">MFKKSHAAQELERHRVWLNLTNDQGLFKQLLIAYVEGATNGFEYNYDGETLDANPYADFYSINEDRKLIIQGRALPFDPSDRVPLGYRSGITGDLKISIDRTDGELAAEDIYLKDNQTGTLHNLKNGPYTFSTVTGIYDNRFVISYNTGKKLGVEEFKSGSNGLSVSSKDKTITLKSAHSALRDVKVYDVSGKQLYSIQKIGDTQLKINSIQSGTQILLVKTILENGNTITRKVLF</sequence>
<comment type="caution">
    <text evidence="1">The sequence shown here is derived from an EMBL/GenBank/DDBJ whole genome shotgun (WGS) entry which is preliminary data.</text>
</comment>
<name>A0ABP7Y770_9FLAO</name>
<gene>
    <name evidence="1" type="ORF">GCM10022250_23980</name>
</gene>
<organism evidence="1 2">
    <name type="scientific">Flavobacterium chungbukense</name>
    <dbReference type="NCBI Taxonomy" id="877464"/>
    <lineage>
        <taxon>Bacteria</taxon>
        <taxon>Pseudomonadati</taxon>
        <taxon>Bacteroidota</taxon>
        <taxon>Flavobacteriia</taxon>
        <taxon>Flavobacteriales</taxon>
        <taxon>Flavobacteriaceae</taxon>
        <taxon>Flavobacterium</taxon>
    </lineage>
</organism>
<dbReference type="Proteomes" id="UP001501333">
    <property type="component" value="Unassembled WGS sequence"/>
</dbReference>
<protein>
    <recommendedName>
        <fullName evidence="3">Secretion system C-terminal sorting domain-containing protein</fullName>
    </recommendedName>
</protein>
<evidence type="ECO:0008006" key="3">
    <source>
        <dbReference type="Google" id="ProtNLM"/>
    </source>
</evidence>
<reference evidence="2" key="1">
    <citation type="journal article" date="2019" name="Int. J. Syst. Evol. Microbiol.">
        <title>The Global Catalogue of Microorganisms (GCM) 10K type strain sequencing project: providing services to taxonomists for standard genome sequencing and annotation.</title>
        <authorList>
            <consortium name="The Broad Institute Genomics Platform"/>
            <consortium name="The Broad Institute Genome Sequencing Center for Infectious Disease"/>
            <person name="Wu L."/>
            <person name="Ma J."/>
        </authorList>
    </citation>
    <scope>NUCLEOTIDE SEQUENCE [LARGE SCALE GENOMIC DNA]</scope>
    <source>
        <strain evidence="2">JCM 17386</strain>
    </source>
</reference>